<accession>K1W091</accession>
<dbReference type="Proteomes" id="UP000006757">
    <property type="component" value="Unassembled WGS sequence"/>
</dbReference>
<keyword evidence="3" id="KW-1185">Reference proteome</keyword>
<proteinExistence type="predicted"/>
<dbReference type="HOGENOM" id="CLU_2016831_0_0_1"/>
<dbReference type="EMBL" id="AMBO01000140">
    <property type="protein sequence ID" value="EKD05217.1"/>
    <property type="molecule type" value="Genomic_DNA"/>
</dbReference>
<feature type="compositionally biased region" description="Low complexity" evidence="1">
    <location>
        <begin position="41"/>
        <end position="54"/>
    </location>
</feature>
<comment type="caution">
    <text evidence="2">The sequence shown here is derived from an EMBL/GenBank/DDBJ whole genome shotgun (WGS) entry which is preliminary data.</text>
</comment>
<feature type="compositionally biased region" description="Polar residues" evidence="1">
    <location>
        <begin position="95"/>
        <end position="106"/>
    </location>
</feature>
<feature type="region of interest" description="Disordered" evidence="1">
    <location>
        <begin position="1"/>
        <end position="124"/>
    </location>
</feature>
<feature type="compositionally biased region" description="Low complexity" evidence="1">
    <location>
        <begin position="68"/>
        <end position="85"/>
    </location>
</feature>
<dbReference type="AlphaFoldDB" id="K1W091"/>
<gene>
    <name evidence="2" type="ORF">A1Q2_00447</name>
</gene>
<evidence type="ECO:0000313" key="3">
    <source>
        <dbReference type="Proteomes" id="UP000006757"/>
    </source>
</evidence>
<protein>
    <submittedName>
        <fullName evidence="2">Uncharacterized protein</fullName>
    </submittedName>
</protein>
<feature type="compositionally biased region" description="Basic and acidic residues" evidence="1">
    <location>
        <begin position="8"/>
        <end position="20"/>
    </location>
</feature>
<reference evidence="2 3" key="1">
    <citation type="journal article" date="2012" name="Eukaryot. Cell">
        <title>Genome sequence of the Trichosporon asahii environmental strain CBS 8904.</title>
        <authorList>
            <person name="Yang R.Y."/>
            <person name="Li H.T."/>
            <person name="Zhu H."/>
            <person name="Zhou G.P."/>
            <person name="Wang M."/>
            <person name="Wang L."/>
        </authorList>
    </citation>
    <scope>NUCLEOTIDE SEQUENCE [LARGE SCALE GENOMIC DNA]</scope>
    <source>
        <strain evidence="2 3">CBS 8904</strain>
    </source>
</reference>
<evidence type="ECO:0000256" key="1">
    <source>
        <dbReference type="SAM" id="MobiDB-lite"/>
    </source>
</evidence>
<evidence type="ECO:0000313" key="2">
    <source>
        <dbReference type="EMBL" id="EKD05217.1"/>
    </source>
</evidence>
<organism evidence="2 3">
    <name type="scientific">Trichosporon asahii var. asahii (strain CBS 8904)</name>
    <name type="common">Yeast</name>
    <dbReference type="NCBI Taxonomy" id="1220162"/>
    <lineage>
        <taxon>Eukaryota</taxon>
        <taxon>Fungi</taxon>
        <taxon>Dikarya</taxon>
        <taxon>Basidiomycota</taxon>
        <taxon>Agaricomycotina</taxon>
        <taxon>Tremellomycetes</taxon>
        <taxon>Trichosporonales</taxon>
        <taxon>Trichosporonaceae</taxon>
        <taxon>Trichosporon</taxon>
    </lineage>
</organism>
<sequence>MNPSESRQWTESRQWAERSKWLKRNQKVTPQPLKPVERRPSLASNTSSTSQSDSMDIPGMGQQRRMSESSMASSQGSSMGTSPTTELKNMMSGMKNASSGQQQMNPLQPPRGSRFSNSDMHMSF</sequence>
<name>K1W091_TRIAC</name>
<feature type="compositionally biased region" description="Polar residues" evidence="1">
    <location>
        <begin position="114"/>
        <end position="124"/>
    </location>
</feature>
<dbReference type="InParanoid" id="K1W091"/>